<organism evidence="1 2">
    <name type="scientific">Staurois parvus</name>
    <dbReference type="NCBI Taxonomy" id="386267"/>
    <lineage>
        <taxon>Eukaryota</taxon>
        <taxon>Metazoa</taxon>
        <taxon>Chordata</taxon>
        <taxon>Craniata</taxon>
        <taxon>Vertebrata</taxon>
        <taxon>Euteleostomi</taxon>
        <taxon>Amphibia</taxon>
        <taxon>Batrachia</taxon>
        <taxon>Anura</taxon>
        <taxon>Neobatrachia</taxon>
        <taxon>Ranoidea</taxon>
        <taxon>Ranidae</taxon>
        <taxon>Staurois</taxon>
    </lineage>
</organism>
<evidence type="ECO:0000313" key="1">
    <source>
        <dbReference type="EMBL" id="CAI9548821.1"/>
    </source>
</evidence>
<sequence>MMAPMRMQEDQSHMTEKILNLTLEIIYLLTGERFPLLKSGDHMTITVPPCDSLNPERHNMQKILEVTKKMMELLTGEEWEYLEGHKDLYKDVMMDNQPPLTSPRMDPVMGTHQRDVPVLCIPGIPHRKVTPSLTIIRVKI</sequence>
<accession>A0ABN9BNC9</accession>
<reference evidence="1" key="1">
    <citation type="submission" date="2023-05" db="EMBL/GenBank/DDBJ databases">
        <authorList>
            <person name="Stuckert A."/>
        </authorList>
    </citation>
    <scope>NUCLEOTIDE SEQUENCE</scope>
</reference>
<gene>
    <name evidence="1" type="ORF">SPARVUS_LOCUS3225111</name>
</gene>
<dbReference type="Proteomes" id="UP001162483">
    <property type="component" value="Unassembled WGS sequence"/>
</dbReference>
<dbReference type="EMBL" id="CATNWA010004840">
    <property type="protein sequence ID" value="CAI9548821.1"/>
    <property type="molecule type" value="Genomic_DNA"/>
</dbReference>
<keyword evidence="2" id="KW-1185">Reference proteome</keyword>
<proteinExistence type="predicted"/>
<comment type="caution">
    <text evidence="1">The sequence shown here is derived from an EMBL/GenBank/DDBJ whole genome shotgun (WGS) entry which is preliminary data.</text>
</comment>
<protein>
    <recommendedName>
        <fullName evidence="3">KRAB domain-containing protein</fullName>
    </recommendedName>
</protein>
<evidence type="ECO:0008006" key="3">
    <source>
        <dbReference type="Google" id="ProtNLM"/>
    </source>
</evidence>
<name>A0ABN9BNC9_9NEOB</name>
<dbReference type="SUPFAM" id="SSF109640">
    <property type="entry name" value="KRAB domain (Kruppel-associated box)"/>
    <property type="match status" value="1"/>
</dbReference>
<evidence type="ECO:0000313" key="2">
    <source>
        <dbReference type="Proteomes" id="UP001162483"/>
    </source>
</evidence>
<dbReference type="InterPro" id="IPR036051">
    <property type="entry name" value="KRAB_dom_sf"/>
</dbReference>